<comment type="caution">
    <text evidence="1">The sequence shown here is derived from an EMBL/GenBank/DDBJ whole genome shotgun (WGS) entry which is preliminary data.</text>
</comment>
<name>A0AAV7IJ74_COTGL</name>
<keyword evidence="2" id="KW-1185">Reference proteome</keyword>
<evidence type="ECO:0000313" key="2">
    <source>
        <dbReference type="Proteomes" id="UP000826195"/>
    </source>
</evidence>
<accession>A0AAV7IJ74</accession>
<organism evidence="1 2">
    <name type="scientific">Cotesia glomerata</name>
    <name type="common">Lepidopteran parasitic wasp</name>
    <name type="synonym">Apanteles glomeratus</name>
    <dbReference type="NCBI Taxonomy" id="32391"/>
    <lineage>
        <taxon>Eukaryota</taxon>
        <taxon>Metazoa</taxon>
        <taxon>Ecdysozoa</taxon>
        <taxon>Arthropoda</taxon>
        <taxon>Hexapoda</taxon>
        <taxon>Insecta</taxon>
        <taxon>Pterygota</taxon>
        <taxon>Neoptera</taxon>
        <taxon>Endopterygota</taxon>
        <taxon>Hymenoptera</taxon>
        <taxon>Apocrita</taxon>
        <taxon>Ichneumonoidea</taxon>
        <taxon>Braconidae</taxon>
        <taxon>Microgastrinae</taxon>
        <taxon>Cotesia</taxon>
    </lineage>
</organism>
<protein>
    <submittedName>
        <fullName evidence="1">Uncharacterized protein</fullName>
    </submittedName>
</protein>
<reference evidence="1 2" key="1">
    <citation type="journal article" date="2021" name="J. Hered.">
        <title>A chromosome-level genome assembly of the parasitoid wasp, Cotesia glomerata (Hymenoptera: Braconidae).</title>
        <authorList>
            <person name="Pinto B.J."/>
            <person name="Weis J.J."/>
            <person name="Gamble T."/>
            <person name="Ode P.J."/>
            <person name="Paul R."/>
            <person name="Zaspel J.M."/>
        </authorList>
    </citation>
    <scope>NUCLEOTIDE SEQUENCE [LARGE SCALE GENOMIC DNA]</scope>
    <source>
        <strain evidence="1">CgM1</strain>
    </source>
</reference>
<evidence type="ECO:0000313" key="1">
    <source>
        <dbReference type="EMBL" id="KAH0552479.1"/>
    </source>
</evidence>
<proteinExistence type="predicted"/>
<dbReference type="AlphaFoldDB" id="A0AAV7IJ74"/>
<dbReference type="Proteomes" id="UP000826195">
    <property type="component" value="Unassembled WGS sequence"/>
</dbReference>
<dbReference type="EMBL" id="JAHXZJ010001492">
    <property type="protein sequence ID" value="KAH0552479.1"/>
    <property type="molecule type" value="Genomic_DNA"/>
</dbReference>
<sequence>MESFRSTMALEKLERLFDPKLRLRQRKLLVQLKNKKEKPKVSSYVDEIGLIGKSKFMETLPVEIFLALQRINVNIDGKRKYWENQRRNFFRGIVLQHLYFVGLNENLAAVDATEIQKK</sequence>
<gene>
    <name evidence="1" type="ORF">KQX54_010758</name>
</gene>